<dbReference type="EMBL" id="GBRH01265262">
    <property type="protein sequence ID" value="JAD32633.1"/>
    <property type="molecule type" value="Transcribed_RNA"/>
</dbReference>
<reference evidence="1" key="2">
    <citation type="journal article" date="2015" name="Data Brief">
        <title>Shoot transcriptome of the giant reed, Arundo donax.</title>
        <authorList>
            <person name="Barrero R.A."/>
            <person name="Guerrero F.D."/>
            <person name="Moolhuijzen P."/>
            <person name="Goolsby J.A."/>
            <person name="Tidwell J."/>
            <person name="Bellgard S.E."/>
            <person name="Bellgard M.I."/>
        </authorList>
    </citation>
    <scope>NUCLEOTIDE SEQUENCE</scope>
    <source>
        <tissue evidence="1">Shoot tissue taken approximately 20 cm above the soil surface</tissue>
    </source>
</reference>
<accession>A0A0A8Z4P7</accession>
<protein>
    <submittedName>
        <fullName evidence="1">Uncharacterized protein</fullName>
    </submittedName>
</protein>
<sequence length="27" mass="3247">MIFSVPFLDKEHDFQCLDYSRSIVRTV</sequence>
<name>A0A0A8Z4P7_ARUDO</name>
<organism evidence="1">
    <name type="scientific">Arundo donax</name>
    <name type="common">Giant reed</name>
    <name type="synonym">Donax arundinaceus</name>
    <dbReference type="NCBI Taxonomy" id="35708"/>
    <lineage>
        <taxon>Eukaryota</taxon>
        <taxon>Viridiplantae</taxon>
        <taxon>Streptophyta</taxon>
        <taxon>Embryophyta</taxon>
        <taxon>Tracheophyta</taxon>
        <taxon>Spermatophyta</taxon>
        <taxon>Magnoliopsida</taxon>
        <taxon>Liliopsida</taxon>
        <taxon>Poales</taxon>
        <taxon>Poaceae</taxon>
        <taxon>PACMAD clade</taxon>
        <taxon>Arundinoideae</taxon>
        <taxon>Arundineae</taxon>
        <taxon>Arundo</taxon>
    </lineage>
</organism>
<reference evidence="1" key="1">
    <citation type="submission" date="2014-09" db="EMBL/GenBank/DDBJ databases">
        <authorList>
            <person name="Magalhaes I.L.F."/>
            <person name="Oliveira U."/>
            <person name="Santos F.R."/>
            <person name="Vidigal T.H.D.A."/>
            <person name="Brescovit A.D."/>
            <person name="Santos A.J."/>
        </authorList>
    </citation>
    <scope>NUCLEOTIDE SEQUENCE</scope>
    <source>
        <tissue evidence="1">Shoot tissue taken approximately 20 cm above the soil surface</tissue>
    </source>
</reference>
<dbReference type="AlphaFoldDB" id="A0A0A8Z4P7"/>
<evidence type="ECO:0000313" key="1">
    <source>
        <dbReference type="EMBL" id="JAD32633.1"/>
    </source>
</evidence>
<proteinExistence type="predicted"/>